<accession>A0A183UI56</accession>
<evidence type="ECO:0000313" key="2">
    <source>
        <dbReference type="Proteomes" id="UP000050794"/>
    </source>
</evidence>
<dbReference type="WBParaSite" id="TCNE_0000817601-mRNA-1">
    <property type="protein sequence ID" value="TCNE_0000817601-mRNA-1"/>
    <property type="gene ID" value="TCNE_0000817601"/>
</dbReference>
<evidence type="ECO:0000313" key="3">
    <source>
        <dbReference type="WBParaSite" id="TCNE_0000817601-mRNA-1"/>
    </source>
</evidence>
<name>A0A183UI56_TOXCA</name>
<keyword evidence="2" id="KW-1185">Reference proteome</keyword>
<sequence length="78" mass="8877">MLSTEITGLNPGRERFTHYKSVIFTLEANLRGHADEKPDGKVDEQKVDELGMRSNYIQPSLPLHHCGLKDKISIKLRC</sequence>
<dbReference type="AlphaFoldDB" id="A0A183UI56"/>
<gene>
    <name evidence="1" type="ORF">TCNE_LOCUS8176</name>
</gene>
<dbReference type="Proteomes" id="UP000050794">
    <property type="component" value="Unassembled WGS sequence"/>
</dbReference>
<proteinExistence type="predicted"/>
<reference evidence="3" key="1">
    <citation type="submission" date="2016-06" db="UniProtKB">
        <authorList>
            <consortium name="WormBaseParasite"/>
        </authorList>
    </citation>
    <scope>IDENTIFICATION</scope>
</reference>
<protein>
    <submittedName>
        <fullName evidence="3">DNA-directed RNA polymerase</fullName>
    </submittedName>
</protein>
<evidence type="ECO:0000313" key="1">
    <source>
        <dbReference type="EMBL" id="VDM39497.1"/>
    </source>
</evidence>
<reference evidence="1 2" key="2">
    <citation type="submission" date="2018-11" db="EMBL/GenBank/DDBJ databases">
        <authorList>
            <consortium name="Pathogen Informatics"/>
        </authorList>
    </citation>
    <scope>NUCLEOTIDE SEQUENCE [LARGE SCALE GENOMIC DNA]</scope>
</reference>
<dbReference type="EMBL" id="UYWY01019842">
    <property type="protein sequence ID" value="VDM39497.1"/>
    <property type="molecule type" value="Genomic_DNA"/>
</dbReference>
<organism evidence="2 3">
    <name type="scientific">Toxocara canis</name>
    <name type="common">Canine roundworm</name>
    <dbReference type="NCBI Taxonomy" id="6265"/>
    <lineage>
        <taxon>Eukaryota</taxon>
        <taxon>Metazoa</taxon>
        <taxon>Ecdysozoa</taxon>
        <taxon>Nematoda</taxon>
        <taxon>Chromadorea</taxon>
        <taxon>Rhabditida</taxon>
        <taxon>Spirurina</taxon>
        <taxon>Ascaridomorpha</taxon>
        <taxon>Ascaridoidea</taxon>
        <taxon>Toxocaridae</taxon>
        <taxon>Toxocara</taxon>
    </lineage>
</organism>